<dbReference type="PANTHER" id="PTHR46825">
    <property type="entry name" value="D-ALANYL-D-ALANINE-CARBOXYPEPTIDASE/ENDOPEPTIDASE AMPH"/>
    <property type="match status" value="1"/>
</dbReference>
<comment type="caution">
    <text evidence="3">The sequence shown here is derived from an EMBL/GenBank/DDBJ whole genome shotgun (WGS) entry which is preliminary data.</text>
</comment>
<dbReference type="EMBL" id="QZFU01000017">
    <property type="protein sequence ID" value="RJO75831.1"/>
    <property type="molecule type" value="Genomic_DNA"/>
</dbReference>
<accession>A0A3A4K5G0</accession>
<organism evidence="3 4">
    <name type="scientific">Nocardia panacis</name>
    <dbReference type="NCBI Taxonomy" id="2340916"/>
    <lineage>
        <taxon>Bacteria</taxon>
        <taxon>Bacillati</taxon>
        <taxon>Actinomycetota</taxon>
        <taxon>Actinomycetes</taxon>
        <taxon>Mycobacteriales</taxon>
        <taxon>Nocardiaceae</taxon>
        <taxon>Nocardia</taxon>
    </lineage>
</organism>
<proteinExistence type="predicted"/>
<dbReference type="GO" id="GO:0016787">
    <property type="term" value="F:hydrolase activity"/>
    <property type="evidence" value="ECO:0007669"/>
    <property type="project" value="UniProtKB-KW"/>
</dbReference>
<keyword evidence="3" id="KW-0378">Hydrolase</keyword>
<feature type="signal peptide" evidence="1">
    <location>
        <begin position="1"/>
        <end position="31"/>
    </location>
</feature>
<feature type="chain" id="PRO_5017474240" evidence="1">
    <location>
        <begin position="32"/>
        <end position="394"/>
    </location>
</feature>
<dbReference type="OrthoDB" id="3174977at2"/>
<dbReference type="PANTHER" id="PTHR46825:SF7">
    <property type="entry name" value="D-ALANYL-D-ALANINE CARBOXYPEPTIDASE"/>
    <property type="match status" value="1"/>
</dbReference>
<evidence type="ECO:0000313" key="3">
    <source>
        <dbReference type="EMBL" id="RJO75831.1"/>
    </source>
</evidence>
<dbReference type="InterPro" id="IPR050491">
    <property type="entry name" value="AmpC-like"/>
</dbReference>
<dbReference type="RefSeq" id="WP_120040895.1">
    <property type="nucleotide sequence ID" value="NZ_QZFU01000017.1"/>
</dbReference>
<sequence length="394" mass="42484">MGTTRMRRVVRQVAVAALATTLLTGVAESHADAGPDRADLRKALQETIDSGFTGIQMRVRDQQGEWVGAAGARELGKAEQPPKDGKFRAGSATKAFVAVMVLRLVAEGKVGLDAAAADYLPDLGMDRRITVRMLLQHTSGIFNTTGEYFPGGRYEPGIPWEGKAWVDNRFHTYAPEELARMALSKPPRFAPGTDWNYSNTNYVLARLLIEKVTGSSYVDELQRRILGPLGLRDTVAPEASPEIAEPHAHAYYKYEDAGQWQTIDVSRQNPSWVSQGGDMISTTEDLSNFFAALLGGKLLPAPLLAEMIKPHSTPDPAMGYGLGLEVRDSGCVGTVVAADGGVQGYGTLLRGTLDGGKIMAASLTFVDADVAHAPVQAEQQAWQRLPREAFCGGQ</sequence>
<dbReference type="Proteomes" id="UP000266677">
    <property type="component" value="Unassembled WGS sequence"/>
</dbReference>
<protein>
    <submittedName>
        <fullName evidence="3">Class A beta-lactamase-related serine hydrolase</fullName>
    </submittedName>
</protein>
<evidence type="ECO:0000256" key="1">
    <source>
        <dbReference type="SAM" id="SignalP"/>
    </source>
</evidence>
<reference evidence="3 4" key="1">
    <citation type="submission" date="2018-09" db="EMBL/GenBank/DDBJ databases">
        <title>YIM PH21274 draft genome.</title>
        <authorList>
            <person name="Miao C."/>
        </authorList>
    </citation>
    <scope>NUCLEOTIDE SEQUENCE [LARGE SCALE GENOMIC DNA]</scope>
    <source>
        <strain evidence="3 4">YIM PH 21724</strain>
    </source>
</reference>
<dbReference type="Pfam" id="PF00144">
    <property type="entry name" value="Beta-lactamase"/>
    <property type="match status" value="1"/>
</dbReference>
<keyword evidence="1" id="KW-0732">Signal</keyword>
<feature type="domain" description="Beta-lactamase-related" evidence="2">
    <location>
        <begin position="44"/>
        <end position="360"/>
    </location>
</feature>
<evidence type="ECO:0000259" key="2">
    <source>
        <dbReference type="Pfam" id="PF00144"/>
    </source>
</evidence>
<dbReference type="InterPro" id="IPR001466">
    <property type="entry name" value="Beta-lactam-related"/>
</dbReference>
<evidence type="ECO:0000313" key="4">
    <source>
        <dbReference type="Proteomes" id="UP000266677"/>
    </source>
</evidence>
<dbReference type="Gene3D" id="3.40.710.10">
    <property type="entry name" value="DD-peptidase/beta-lactamase superfamily"/>
    <property type="match status" value="1"/>
</dbReference>
<dbReference type="AlphaFoldDB" id="A0A3A4K5G0"/>
<keyword evidence="4" id="KW-1185">Reference proteome</keyword>
<gene>
    <name evidence="3" type="ORF">D5S18_13730</name>
</gene>
<name>A0A3A4K5G0_9NOCA</name>
<dbReference type="InterPro" id="IPR012338">
    <property type="entry name" value="Beta-lactam/transpept-like"/>
</dbReference>
<dbReference type="SUPFAM" id="SSF56601">
    <property type="entry name" value="beta-lactamase/transpeptidase-like"/>
    <property type="match status" value="1"/>
</dbReference>